<sequence>MPSPCWPRRRRAGRARRTLAARADVFVSPLVQGSLKIKFLPHHFVNRKALKIS</sequence>
<dbReference type="EMBL" id="ADBF01000016">
    <property type="protein sequence ID" value="EFE50447.1"/>
    <property type="molecule type" value="Genomic_DNA"/>
</dbReference>
<reference evidence="1 2" key="1">
    <citation type="submission" date="2010-02" db="EMBL/GenBank/DDBJ databases">
        <authorList>
            <person name="Weinstock G."/>
            <person name="Sodergren E."/>
            <person name="Clifton S."/>
            <person name="Fulton L."/>
            <person name="Fulton B."/>
            <person name="Courtney L."/>
            <person name="Fronick C."/>
            <person name="Harrison M."/>
            <person name="Strong C."/>
            <person name="Farmer C."/>
            <person name="Delahaunty K."/>
            <person name="Markovic C."/>
            <person name="Hall O."/>
            <person name="Minx P."/>
            <person name="Tomlinson C."/>
            <person name="Mitreva M."/>
            <person name="Nelson J."/>
            <person name="Hou S."/>
            <person name="Wollam A."/>
            <person name="Pepin K.H."/>
            <person name="Johnson M."/>
            <person name="Bhonagiri V."/>
            <person name="Zhang X."/>
            <person name="Suruliraj S."/>
            <person name="Warren W."/>
            <person name="Chinwalla A."/>
            <person name="Mardis E.R."/>
            <person name="Wilson R.K."/>
        </authorList>
    </citation>
    <scope>NUCLEOTIDE SEQUENCE [LARGE SCALE GENOMIC DNA]</scope>
    <source>
        <strain evidence="1 2">ATCC 29315</strain>
    </source>
</reference>
<comment type="caution">
    <text evidence="1">The sequence shown here is derived from an EMBL/GenBank/DDBJ whole genome shotgun (WGS) entry which is preliminary data.</text>
</comment>
<dbReference type="AlphaFoldDB" id="D4DNH1"/>
<gene>
    <name evidence="1" type="ORF">NEIELOOT_00601</name>
</gene>
<name>D4DNH1_NEIEG</name>
<proteinExistence type="predicted"/>
<protein>
    <submittedName>
        <fullName evidence="1">Uncharacterized protein</fullName>
    </submittedName>
</protein>
<evidence type="ECO:0000313" key="1">
    <source>
        <dbReference type="EMBL" id="EFE50447.1"/>
    </source>
</evidence>
<evidence type="ECO:0000313" key="2">
    <source>
        <dbReference type="Proteomes" id="UP000005536"/>
    </source>
</evidence>
<dbReference type="Proteomes" id="UP000005536">
    <property type="component" value="Unassembled WGS sequence"/>
</dbReference>
<organism evidence="1 2">
    <name type="scientific">Neisseria elongata subsp. glycolytica ATCC 29315</name>
    <dbReference type="NCBI Taxonomy" id="546263"/>
    <lineage>
        <taxon>Bacteria</taxon>
        <taxon>Pseudomonadati</taxon>
        <taxon>Pseudomonadota</taxon>
        <taxon>Betaproteobacteria</taxon>
        <taxon>Neisseriales</taxon>
        <taxon>Neisseriaceae</taxon>
        <taxon>Neisseria</taxon>
    </lineage>
</organism>
<accession>D4DNH1</accession>